<dbReference type="EMBL" id="VXIS01000038">
    <property type="protein sequence ID" value="KAA8911227.1"/>
    <property type="molecule type" value="Genomic_DNA"/>
</dbReference>
<dbReference type="InParanoid" id="A0A5J5F5E7"/>
<proteinExistence type="predicted"/>
<name>A0A5J5F5E7_9PEZI</name>
<dbReference type="Proteomes" id="UP000326924">
    <property type="component" value="Unassembled WGS sequence"/>
</dbReference>
<comment type="caution">
    <text evidence="2">The sequence shown here is derived from an EMBL/GenBank/DDBJ whole genome shotgun (WGS) entry which is preliminary data.</text>
</comment>
<protein>
    <submittedName>
        <fullName evidence="2">Uncharacterized protein</fullName>
    </submittedName>
</protein>
<evidence type="ECO:0000313" key="3">
    <source>
        <dbReference type="Proteomes" id="UP000326924"/>
    </source>
</evidence>
<accession>A0A5J5F5E7</accession>
<keyword evidence="3" id="KW-1185">Reference proteome</keyword>
<organism evidence="2 3">
    <name type="scientific">Sphaerosporella brunnea</name>
    <dbReference type="NCBI Taxonomy" id="1250544"/>
    <lineage>
        <taxon>Eukaryota</taxon>
        <taxon>Fungi</taxon>
        <taxon>Dikarya</taxon>
        <taxon>Ascomycota</taxon>
        <taxon>Pezizomycotina</taxon>
        <taxon>Pezizomycetes</taxon>
        <taxon>Pezizales</taxon>
        <taxon>Pyronemataceae</taxon>
        <taxon>Sphaerosporella</taxon>
    </lineage>
</organism>
<sequence>MGAEDSITSSHSVPSSQSSALSSIPSGVLTPTLSSNPAKNGDVEDTSIPNAFLSKKKSNKSIIWLPENGCGVTVAGKALWRRNRCSNPRTAQYFAIKKFKGIDQ</sequence>
<dbReference type="AlphaFoldDB" id="A0A5J5F5E7"/>
<evidence type="ECO:0000313" key="2">
    <source>
        <dbReference type="EMBL" id="KAA8911227.1"/>
    </source>
</evidence>
<feature type="compositionally biased region" description="Low complexity" evidence="1">
    <location>
        <begin position="1"/>
        <end position="26"/>
    </location>
</feature>
<feature type="compositionally biased region" description="Polar residues" evidence="1">
    <location>
        <begin position="29"/>
        <end position="38"/>
    </location>
</feature>
<reference evidence="2 3" key="1">
    <citation type="submission" date="2019-09" db="EMBL/GenBank/DDBJ databases">
        <title>Draft genome of the ectomycorrhizal ascomycete Sphaerosporella brunnea.</title>
        <authorList>
            <consortium name="DOE Joint Genome Institute"/>
            <person name="Benucci G.M."/>
            <person name="Marozzi G."/>
            <person name="Antonielli L."/>
            <person name="Sanchez S."/>
            <person name="Marco P."/>
            <person name="Wang X."/>
            <person name="Falini L.B."/>
            <person name="Barry K."/>
            <person name="Haridas S."/>
            <person name="Lipzen A."/>
            <person name="Labutti K."/>
            <person name="Grigoriev I.V."/>
            <person name="Murat C."/>
            <person name="Martin F."/>
            <person name="Albertini E."/>
            <person name="Donnini D."/>
            <person name="Bonito G."/>
        </authorList>
    </citation>
    <scope>NUCLEOTIDE SEQUENCE [LARGE SCALE GENOMIC DNA]</scope>
    <source>
        <strain evidence="2 3">Sb_GMNB300</strain>
    </source>
</reference>
<evidence type="ECO:0000256" key="1">
    <source>
        <dbReference type="SAM" id="MobiDB-lite"/>
    </source>
</evidence>
<gene>
    <name evidence="2" type="ORF">FN846DRAFT_904490</name>
</gene>
<feature type="region of interest" description="Disordered" evidence="1">
    <location>
        <begin position="1"/>
        <end position="47"/>
    </location>
</feature>